<name>A0ABS8FNU7_9FIRM</name>
<reference evidence="1 2" key="1">
    <citation type="submission" date="2021-10" db="EMBL/GenBank/DDBJ databases">
        <title>Anaerobic single-cell dispensing facilitates the cultivation of human gut bacteria.</title>
        <authorList>
            <person name="Afrizal A."/>
        </authorList>
    </citation>
    <scope>NUCLEOTIDE SEQUENCE [LARGE SCALE GENOMIC DNA]</scope>
    <source>
        <strain evidence="1 2">CLA-AA-H212</strain>
    </source>
</reference>
<gene>
    <name evidence="1" type="ORF">LKD28_04995</name>
</gene>
<evidence type="ECO:0000313" key="2">
    <source>
        <dbReference type="Proteomes" id="UP001198495"/>
    </source>
</evidence>
<comment type="caution">
    <text evidence="1">The sequence shown here is derived from an EMBL/GenBank/DDBJ whole genome shotgun (WGS) entry which is preliminary data.</text>
</comment>
<protein>
    <recommendedName>
        <fullName evidence="3">DUF4062 domain-containing protein</fullName>
    </recommendedName>
</protein>
<dbReference type="RefSeq" id="WP_021986272.1">
    <property type="nucleotide sequence ID" value="NZ_JAJEQT010000002.1"/>
</dbReference>
<evidence type="ECO:0000313" key="1">
    <source>
        <dbReference type="EMBL" id="MCC2218394.1"/>
    </source>
</evidence>
<proteinExistence type="predicted"/>
<sequence length="169" mass="20694">MSRQILFCVESNNKARTDYQYIEETLKRFYKVDRKIRYRAIYLGSKTKYNAKDKVREINKNIKTFIGETTVIYFIDVDDYDTSYDTKKLYDDIEIYCKKHGYEFVFFHKDVEDVYLGNSVKDKEKVSKVAEFKRKKMIENVDEFMLRMDYHKRHCSNILKVLDKYWQRK</sequence>
<dbReference type="Proteomes" id="UP001198495">
    <property type="component" value="Unassembled WGS sequence"/>
</dbReference>
<keyword evidence="2" id="KW-1185">Reference proteome</keyword>
<evidence type="ECO:0008006" key="3">
    <source>
        <dbReference type="Google" id="ProtNLM"/>
    </source>
</evidence>
<accession>A0ABS8FNU7</accession>
<organism evidence="1 2">
    <name type="scientific">Coprococcus hominis</name>
    <name type="common">ex Arizal et al. 2022</name>
    <dbReference type="NCBI Taxonomy" id="2881262"/>
    <lineage>
        <taxon>Bacteria</taxon>
        <taxon>Bacillati</taxon>
        <taxon>Bacillota</taxon>
        <taxon>Clostridia</taxon>
        <taxon>Lachnospirales</taxon>
        <taxon>Lachnospiraceae</taxon>
        <taxon>Coprococcus</taxon>
    </lineage>
</organism>
<dbReference type="EMBL" id="JAJEQT010000002">
    <property type="protein sequence ID" value="MCC2218394.1"/>
    <property type="molecule type" value="Genomic_DNA"/>
</dbReference>